<feature type="compositionally biased region" description="Basic residues" evidence="1">
    <location>
        <begin position="568"/>
        <end position="592"/>
    </location>
</feature>
<protein>
    <submittedName>
        <fullName evidence="2">Uncharacterized protein</fullName>
    </submittedName>
</protein>
<evidence type="ECO:0000256" key="1">
    <source>
        <dbReference type="SAM" id="MobiDB-lite"/>
    </source>
</evidence>
<feature type="region of interest" description="Disordered" evidence="1">
    <location>
        <begin position="622"/>
        <end position="679"/>
    </location>
</feature>
<sequence length="679" mass="73796">MLGAASVYVFGAAAGKLPAQLYDVLARTTGDEPRARLAATLARCWAYAGQPDRAVRFAEEAVARAEEAVARAEAAGDPALLADCLDAALAAHWGPDQLEVRRALAHRLDEVAAHVLDPEARLQTHLWGLQVACETLDVPAMNRQMRCLELLGEELPRALFFAASRRLMFDLLHGRTDTSARLLDVAATAAERASLADAWMVLKAMRAYSAAQAGDREVGAALAAECEALALAEGMTTVAAEAAFLWVQAGRPDRAGALAQTFRGTVLDELPRDVNWLLTLQCVLEAALAAQDREVIERAAALLAPYENRAVINAGAVMFHGVTDDTLARAADLVGDRERSGLLRERALATYTRIGATWWRDRLATWSPRPMVPEDSGWHLHPLSGGRWLVGSPGAATPIATLRGFDYLRELVAHPGRETTALDLVGAGTGVLVEGDVGELADHRALAAYRHRLGELDQELEEADEWADLGRIEAARTERDALLEELVRVTLPRVRRQPRARTSRRPQGDPHGPGTHRDGRPGHGRAPPRLAADRPLVHLRPFGPRTTLDPRSVRAAPGPLIRSAPATARRRRRRGRPARRGCRTPRCVRPRGPRSDGRDARWTTGGRPSGRCCLAWRCAANAGSPPRSRCPPRSWPRPGPGSRGVAAGLGPTRAAVADRRTASRRARRPRCPSHREGRR</sequence>
<feature type="compositionally biased region" description="Basic residues" evidence="1">
    <location>
        <begin position="662"/>
        <end position="672"/>
    </location>
</feature>
<gene>
    <name evidence="2" type="ORF">NOCA2310001</name>
</gene>
<accession>A0A2P2C1E2</accession>
<dbReference type="AlphaFoldDB" id="A0A2P2C1E2"/>
<organism evidence="2">
    <name type="scientific">metagenome</name>
    <dbReference type="NCBI Taxonomy" id="256318"/>
    <lineage>
        <taxon>unclassified sequences</taxon>
        <taxon>metagenomes</taxon>
    </lineage>
</organism>
<name>A0A2P2C1E2_9ZZZZ</name>
<dbReference type="EMBL" id="CZKA01000025">
    <property type="protein sequence ID" value="CUR55821.1"/>
    <property type="molecule type" value="Genomic_DNA"/>
</dbReference>
<evidence type="ECO:0000313" key="2">
    <source>
        <dbReference type="EMBL" id="CUR55821.1"/>
    </source>
</evidence>
<feature type="region of interest" description="Disordered" evidence="1">
    <location>
        <begin position="493"/>
        <end position="607"/>
    </location>
</feature>
<proteinExistence type="predicted"/>
<reference evidence="2" key="1">
    <citation type="submission" date="2015-08" db="EMBL/GenBank/DDBJ databases">
        <authorList>
            <person name="Babu N.S."/>
            <person name="Beckwith C.J."/>
            <person name="Beseler K.G."/>
            <person name="Brison A."/>
            <person name="Carone J.V."/>
            <person name="Caskin T.P."/>
            <person name="Diamond M."/>
            <person name="Durham M.E."/>
            <person name="Foxe J.M."/>
            <person name="Go M."/>
            <person name="Henderson B.A."/>
            <person name="Jones I.B."/>
            <person name="McGettigan J.A."/>
            <person name="Micheletti S.J."/>
            <person name="Nasrallah M.E."/>
            <person name="Ortiz D."/>
            <person name="Piller C.R."/>
            <person name="Privatt S.R."/>
            <person name="Schneider S.L."/>
            <person name="Sharp S."/>
            <person name="Smith T.C."/>
            <person name="Stanton J.D."/>
            <person name="Ullery H.E."/>
            <person name="Wilson R.J."/>
            <person name="Serrano M.G."/>
            <person name="Buck G."/>
            <person name="Lee V."/>
            <person name="Wang Y."/>
            <person name="Carvalho R."/>
            <person name="Voegtly L."/>
            <person name="Shi R."/>
            <person name="Duckworth R."/>
            <person name="Johnson A."/>
            <person name="Loviza R."/>
            <person name="Walstead R."/>
            <person name="Shah Z."/>
            <person name="Kiflezghi M."/>
            <person name="Wade K."/>
            <person name="Ball S.L."/>
            <person name="Bradley K.W."/>
            <person name="Asai D.J."/>
            <person name="Bowman C.A."/>
            <person name="Russell D.A."/>
            <person name="Pope W.H."/>
            <person name="Jacobs-Sera D."/>
            <person name="Hendrix R.W."/>
            <person name="Hatfull G.F."/>
        </authorList>
    </citation>
    <scope>NUCLEOTIDE SEQUENCE</scope>
</reference>
<feature type="compositionally biased region" description="Basic residues" evidence="1">
    <location>
        <begin position="493"/>
        <end position="504"/>
    </location>
</feature>